<name>G0NQU4_CAEBE</name>
<reference evidence="2" key="1">
    <citation type="submission" date="2011-07" db="EMBL/GenBank/DDBJ databases">
        <authorList>
            <consortium name="Caenorhabditis brenneri Sequencing and Analysis Consortium"/>
            <person name="Wilson R.K."/>
        </authorList>
    </citation>
    <scope>NUCLEOTIDE SEQUENCE [LARGE SCALE GENOMIC DNA]</scope>
    <source>
        <strain evidence="2">PB2801</strain>
    </source>
</reference>
<dbReference type="InParanoid" id="G0NQU4"/>
<evidence type="ECO:0000313" key="1">
    <source>
        <dbReference type="EMBL" id="EGT35931.1"/>
    </source>
</evidence>
<dbReference type="AlphaFoldDB" id="G0NQU4"/>
<dbReference type="HOGENOM" id="CLU_2111043_0_0_1"/>
<evidence type="ECO:0000313" key="2">
    <source>
        <dbReference type="Proteomes" id="UP000008068"/>
    </source>
</evidence>
<protein>
    <submittedName>
        <fullName evidence="1">Uncharacterized protein</fullName>
    </submittedName>
</protein>
<gene>
    <name evidence="1" type="ORF">CAEBREN_22988</name>
</gene>
<accession>G0NQU4</accession>
<organism evidence="2">
    <name type="scientific">Caenorhabditis brenneri</name>
    <name type="common">Nematode worm</name>
    <dbReference type="NCBI Taxonomy" id="135651"/>
    <lineage>
        <taxon>Eukaryota</taxon>
        <taxon>Metazoa</taxon>
        <taxon>Ecdysozoa</taxon>
        <taxon>Nematoda</taxon>
        <taxon>Chromadorea</taxon>
        <taxon>Rhabditida</taxon>
        <taxon>Rhabditina</taxon>
        <taxon>Rhabditomorpha</taxon>
        <taxon>Rhabditoidea</taxon>
        <taxon>Rhabditidae</taxon>
        <taxon>Peloderinae</taxon>
        <taxon>Caenorhabditis</taxon>
    </lineage>
</organism>
<keyword evidence="2" id="KW-1185">Reference proteome</keyword>
<dbReference type="EMBL" id="GL379928">
    <property type="protein sequence ID" value="EGT35931.1"/>
    <property type="molecule type" value="Genomic_DNA"/>
</dbReference>
<dbReference type="Proteomes" id="UP000008068">
    <property type="component" value="Unassembled WGS sequence"/>
</dbReference>
<sequence>MCGKKRKEDLKIGIPNQSPFLHLSQLILWILGRQFFFDYFEFHTLLIWKNSVNASTRSANQMESIVEVLGSIGSVFVTIQATPHGSRRRWFTGRTTESLSSWESLRRRSQMFTTS</sequence>
<proteinExistence type="predicted"/>